<keyword evidence="2" id="KW-0863">Zinc-finger</keyword>
<dbReference type="AlphaFoldDB" id="A0A6J8CX41"/>
<name>A0A6J8CX41_MYTCO</name>
<accession>A0A6J8CX41</accession>
<evidence type="ECO:0000256" key="2">
    <source>
        <dbReference type="ARBA" id="ARBA00022771"/>
    </source>
</evidence>
<dbReference type="SMART" id="SM00249">
    <property type="entry name" value="PHD"/>
    <property type="match status" value="1"/>
</dbReference>
<keyword evidence="7" id="KW-1185">Reference proteome</keyword>
<evidence type="ECO:0000256" key="4">
    <source>
        <dbReference type="SAM" id="MobiDB-lite"/>
    </source>
</evidence>
<sequence length="284" mass="32135">MALDRVDLDCKKMLQYGQLAVGLSRARLKKGLQVLNFSKLLLKPPPTLITDYLQREPLPVEVDFFLLYGNQKFGVDKEGGFNACANPIVQEALKQAEEDKGKTFHNSPAHLGKIRNDKDLKSTWTNLFLEFKKEVSSDILDSVFEEILDRYTLMSIAQLRKEYLEKKHTRKLEATLNLEAVFELQESSTSAQQHLAETNPLSESVDHLEEQPEQVSEITNQPGAASDREEEGGQSKYASSDSVGCDRCDTWYHAVCLKIDDLENLGDPWHCQPCIADIENESDE</sequence>
<dbReference type="Gene3D" id="3.30.40.10">
    <property type="entry name" value="Zinc/RING finger domain, C3HC4 (zinc finger)"/>
    <property type="match status" value="1"/>
</dbReference>
<keyword evidence="3" id="KW-0862">Zinc</keyword>
<dbReference type="Pfam" id="PF00628">
    <property type="entry name" value="PHD"/>
    <property type="match status" value="1"/>
</dbReference>
<protein>
    <recommendedName>
        <fullName evidence="5">Zinc finger PHD-type domain-containing protein</fullName>
    </recommendedName>
</protein>
<evidence type="ECO:0000256" key="3">
    <source>
        <dbReference type="ARBA" id="ARBA00022833"/>
    </source>
</evidence>
<keyword evidence="1" id="KW-0479">Metal-binding</keyword>
<feature type="domain" description="Zinc finger PHD-type" evidence="5">
    <location>
        <begin position="233"/>
        <end position="275"/>
    </location>
</feature>
<dbReference type="InterPro" id="IPR011011">
    <property type="entry name" value="Znf_FYVE_PHD"/>
</dbReference>
<evidence type="ECO:0000259" key="5">
    <source>
        <dbReference type="SMART" id="SM00249"/>
    </source>
</evidence>
<dbReference type="SUPFAM" id="SSF57903">
    <property type="entry name" value="FYVE/PHD zinc finger"/>
    <property type="match status" value="1"/>
</dbReference>
<dbReference type="OrthoDB" id="6199186at2759"/>
<evidence type="ECO:0000313" key="7">
    <source>
        <dbReference type="Proteomes" id="UP000507470"/>
    </source>
</evidence>
<feature type="region of interest" description="Disordered" evidence="4">
    <location>
        <begin position="189"/>
        <end position="243"/>
    </location>
</feature>
<evidence type="ECO:0000313" key="6">
    <source>
        <dbReference type="EMBL" id="CAC5399564.1"/>
    </source>
</evidence>
<dbReference type="InterPro" id="IPR019787">
    <property type="entry name" value="Znf_PHD-finger"/>
</dbReference>
<reference evidence="6 7" key="1">
    <citation type="submission" date="2020-06" db="EMBL/GenBank/DDBJ databases">
        <authorList>
            <person name="Li R."/>
            <person name="Bekaert M."/>
        </authorList>
    </citation>
    <scope>NUCLEOTIDE SEQUENCE [LARGE SCALE GENOMIC DNA]</scope>
    <source>
        <strain evidence="7">wild</strain>
    </source>
</reference>
<feature type="compositionally biased region" description="Polar residues" evidence="4">
    <location>
        <begin position="213"/>
        <end position="223"/>
    </location>
</feature>
<dbReference type="EMBL" id="CACVKT020006042">
    <property type="protein sequence ID" value="CAC5399564.1"/>
    <property type="molecule type" value="Genomic_DNA"/>
</dbReference>
<organism evidence="6 7">
    <name type="scientific">Mytilus coruscus</name>
    <name type="common">Sea mussel</name>
    <dbReference type="NCBI Taxonomy" id="42192"/>
    <lineage>
        <taxon>Eukaryota</taxon>
        <taxon>Metazoa</taxon>
        <taxon>Spiralia</taxon>
        <taxon>Lophotrochozoa</taxon>
        <taxon>Mollusca</taxon>
        <taxon>Bivalvia</taxon>
        <taxon>Autobranchia</taxon>
        <taxon>Pteriomorphia</taxon>
        <taxon>Mytilida</taxon>
        <taxon>Mytiloidea</taxon>
        <taxon>Mytilidae</taxon>
        <taxon>Mytilinae</taxon>
        <taxon>Mytilus</taxon>
    </lineage>
</organism>
<dbReference type="InterPro" id="IPR013083">
    <property type="entry name" value="Znf_RING/FYVE/PHD"/>
</dbReference>
<gene>
    <name evidence="6" type="ORF">MCOR_33811</name>
</gene>
<evidence type="ECO:0000256" key="1">
    <source>
        <dbReference type="ARBA" id="ARBA00022723"/>
    </source>
</evidence>
<feature type="compositionally biased region" description="Polar residues" evidence="4">
    <location>
        <begin position="189"/>
        <end position="202"/>
    </location>
</feature>
<dbReference type="InterPro" id="IPR001965">
    <property type="entry name" value="Znf_PHD"/>
</dbReference>
<proteinExistence type="predicted"/>
<dbReference type="GO" id="GO:0008270">
    <property type="term" value="F:zinc ion binding"/>
    <property type="evidence" value="ECO:0007669"/>
    <property type="project" value="UniProtKB-KW"/>
</dbReference>
<dbReference type="Proteomes" id="UP000507470">
    <property type="component" value="Unassembled WGS sequence"/>
</dbReference>